<evidence type="ECO:0000313" key="2">
    <source>
        <dbReference type="Proteomes" id="UP000722121"/>
    </source>
</evidence>
<reference evidence="1 2" key="1">
    <citation type="submission" date="2021-02" db="EMBL/GenBank/DDBJ databases">
        <title>Activity-based single-cell genomes from oceanic crustal fluid captures similar information to metagenomic and metatranscriptomic surveys with orders of magnitude less sampling.</title>
        <authorList>
            <person name="D'Angelo T.S."/>
            <person name="Orcutt B.N."/>
        </authorList>
    </citation>
    <scope>NUCLEOTIDE SEQUENCE [LARGE SCALE GENOMIC DNA]</scope>
    <source>
        <strain evidence="1">AH-315-G07</strain>
    </source>
</reference>
<accession>A0ABS3APJ5</accession>
<sequence>MPGEILFTGGLYQTKKGLSDNTRPAAMVDADKIFEKYIRKAGANATDTLLFIRIIADELIATRMSNIDTLWARIEKVVNRGDPLDTKAVTDEEKVHTALSFFYNVLDIVDMTKNTRQLMGLKEGYIKTRNRLESRLLPNMDTKAKRVLQRIIKTIDVRMDKMIDNFNDLIDQNIIAGPKIATAEISSF</sequence>
<dbReference type="EMBL" id="JAFITR010000008">
    <property type="protein sequence ID" value="MBN4066588.1"/>
    <property type="molecule type" value="Genomic_DNA"/>
</dbReference>
<evidence type="ECO:0000313" key="1">
    <source>
        <dbReference type="EMBL" id="MBN4066588.1"/>
    </source>
</evidence>
<gene>
    <name evidence="1" type="ORF">JYU14_00700</name>
</gene>
<organism evidence="1 2">
    <name type="scientific">Simkania negevensis</name>
    <dbReference type="NCBI Taxonomy" id="83561"/>
    <lineage>
        <taxon>Bacteria</taxon>
        <taxon>Pseudomonadati</taxon>
        <taxon>Chlamydiota</taxon>
        <taxon>Chlamydiia</taxon>
        <taxon>Parachlamydiales</taxon>
        <taxon>Simkaniaceae</taxon>
        <taxon>Simkania</taxon>
    </lineage>
</organism>
<keyword evidence="2" id="KW-1185">Reference proteome</keyword>
<dbReference type="Proteomes" id="UP000722121">
    <property type="component" value="Unassembled WGS sequence"/>
</dbReference>
<comment type="caution">
    <text evidence="1">The sequence shown here is derived from an EMBL/GenBank/DDBJ whole genome shotgun (WGS) entry which is preliminary data.</text>
</comment>
<protein>
    <submittedName>
        <fullName evidence="1">Uncharacterized protein</fullName>
    </submittedName>
</protein>
<proteinExistence type="predicted"/>
<name>A0ABS3APJ5_9BACT</name>